<gene>
    <name evidence="2" type="ORF">DUNSADRAFT_3027</name>
</gene>
<keyword evidence="3" id="KW-1185">Reference proteome</keyword>
<proteinExistence type="predicted"/>
<feature type="region of interest" description="Disordered" evidence="1">
    <location>
        <begin position="17"/>
        <end position="36"/>
    </location>
</feature>
<evidence type="ECO:0008006" key="4">
    <source>
        <dbReference type="Google" id="ProtNLM"/>
    </source>
</evidence>
<sequence>MEVEHCPVVGANKRAVNVQSKGKPQAAPVRSRPRPHPLLTAECPRHAKTLFCLVACDNEQDVAHALNSKDVVYPLENTLLQAGLTENEGALGLFETPMEAVLRHKKPSLNRARELGMRVKIARVLAWNASALDLPRRCPSLPGARFYSFVIIKGIEELPVTAVPLLAPRIPVVANMFDGLETLNKSREFMGAKIQRPQGPSRPTTSLDRAKARTAQDLQDVADLEKSVKHAWGIP</sequence>
<dbReference type="Proteomes" id="UP000815325">
    <property type="component" value="Unassembled WGS sequence"/>
</dbReference>
<comment type="caution">
    <text evidence="2">The sequence shown here is derived from an EMBL/GenBank/DDBJ whole genome shotgun (WGS) entry which is preliminary data.</text>
</comment>
<evidence type="ECO:0000256" key="1">
    <source>
        <dbReference type="SAM" id="MobiDB-lite"/>
    </source>
</evidence>
<organism evidence="2 3">
    <name type="scientific">Dunaliella salina</name>
    <name type="common">Green alga</name>
    <name type="synonym">Protococcus salinus</name>
    <dbReference type="NCBI Taxonomy" id="3046"/>
    <lineage>
        <taxon>Eukaryota</taxon>
        <taxon>Viridiplantae</taxon>
        <taxon>Chlorophyta</taxon>
        <taxon>core chlorophytes</taxon>
        <taxon>Chlorophyceae</taxon>
        <taxon>CS clade</taxon>
        <taxon>Chlamydomonadales</taxon>
        <taxon>Dunaliellaceae</taxon>
        <taxon>Dunaliella</taxon>
    </lineage>
</organism>
<dbReference type="EMBL" id="MU070910">
    <property type="protein sequence ID" value="KAF5826461.1"/>
    <property type="molecule type" value="Genomic_DNA"/>
</dbReference>
<accession>A0ABQ7FVQ5</accession>
<name>A0ABQ7FVQ5_DUNSA</name>
<reference evidence="2" key="1">
    <citation type="submission" date="2017-08" db="EMBL/GenBank/DDBJ databases">
        <authorList>
            <person name="Polle J.E."/>
            <person name="Barry K."/>
            <person name="Cushman J."/>
            <person name="Schmutz J."/>
            <person name="Tran D."/>
            <person name="Hathwaick L.T."/>
            <person name="Yim W.C."/>
            <person name="Jenkins J."/>
            <person name="Mckie-Krisberg Z.M."/>
            <person name="Prochnik S."/>
            <person name="Lindquist E."/>
            <person name="Dockter R.B."/>
            <person name="Adam C."/>
            <person name="Molina H."/>
            <person name="Bunkerborg J."/>
            <person name="Jin E."/>
            <person name="Buchheim M."/>
            <person name="Magnuson J."/>
        </authorList>
    </citation>
    <scope>NUCLEOTIDE SEQUENCE</scope>
    <source>
        <strain evidence="2">CCAP 19/18</strain>
    </source>
</reference>
<evidence type="ECO:0000313" key="3">
    <source>
        <dbReference type="Proteomes" id="UP000815325"/>
    </source>
</evidence>
<evidence type="ECO:0000313" key="2">
    <source>
        <dbReference type="EMBL" id="KAF5826461.1"/>
    </source>
</evidence>
<protein>
    <recommendedName>
        <fullName evidence="4">Encoded protein</fullName>
    </recommendedName>
</protein>